<dbReference type="EMBL" id="CSUW01000018">
    <property type="protein sequence ID" value="CPT69191.1"/>
    <property type="molecule type" value="Genomic_DNA"/>
</dbReference>
<gene>
    <name evidence="1" type="primary">ywqG_2</name>
    <name evidence="1" type="ORF">ERS075527_05300</name>
</gene>
<proteinExistence type="predicted"/>
<accession>A0AB33TEX0</accession>
<dbReference type="PANTHER" id="PTHR36436">
    <property type="entry name" value="SLL5081 PROTEIN"/>
    <property type="match status" value="1"/>
</dbReference>
<dbReference type="InterPro" id="IPR035948">
    <property type="entry name" value="YwqG-like_sf"/>
</dbReference>
<dbReference type="Pfam" id="PF09234">
    <property type="entry name" value="DUF1963"/>
    <property type="match status" value="1"/>
</dbReference>
<protein>
    <submittedName>
        <fullName evidence="1">Domain of uncharacterized function (DUF1963)</fullName>
    </submittedName>
</protein>
<dbReference type="AlphaFoldDB" id="A0AB33TEX0"/>
<dbReference type="InterPro" id="IPR015315">
    <property type="entry name" value="DUF1963"/>
</dbReference>
<dbReference type="Proteomes" id="UP000038487">
    <property type="component" value="Unassembled WGS sequence"/>
</dbReference>
<evidence type="ECO:0000313" key="1">
    <source>
        <dbReference type="EMBL" id="CPT69191.1"/>
    </source>
</evidence>
<dbReference type="PANTHER" id="PTHR36436:SF6">
    <property type="entry name" value="SLL5081 PROTEIN"/>
    <property type="match status" value="1"/>
</dbReference>
<evidence type="ECO:0000313" key="2">
    <source>
        <dbReference type="Proteomes" id="UP000038487"/>
    </source>
</evidence>
<organism evidence="1 2">
    <name type="scientific">Mycobacteroides abscessus</name>
    <dbReference type="NCBI Taxonomy" id="36809"/>
    <lineage>
        <taxon>Bacteria</taxon>
        <taxon>Bacillati</taxon>
        <taxon>Actinomycetota</taxon>
        <taxon>Actinomycetes</taxon>
        <taxon>Mycobacteriales</taxon>
        <taxon>Mycobacteriaceae</taxon>
        <taxon>Mycobacteroides</taxon>
    </lineage>
</organism>
<sequence length="300" mass="32954">MVMGIPGGLDRLLTELVADAVSLEPAPGDPDIRSSYLGGHPYWTEGSRWPHYRGEPMSFVCQINFAEAPALPGFPTEGILQWFVGSDDVAGMTFDDTQGTQGFEVRWITDLTAPSTRNVSHPTPAYGDCGQELFGVRGRCPGYDAPYSFQELNRLPYRIVFERVKTLPDSALHFTDAQRETLRAALKIAGVAVKDDPPAILRTYFDDLSYVWREEVFYKLSDAGSIWWGAHIGGHPKFIQDDVRGFRNYAPAAAPASTVLLSIGGSDLCDWWCGGTASLFGDPLALAAGDLASIRYHTDR</sequence>
<comment type="caution">
    <text evidence="1">The sequence shown here is derived from an EMBL/GenBank/DDBJ whole genome shotgun (WGS) entry which is preliminary data.</text>
</comment>
<reference evidence="1 2" key="1">
    <citation type="submission" date="2015-03" db="EMBL/GenBank/DDBJ databases">
        <authorList>
            <consortium name="Pathogen Informatics"/>
            <person name="Murphy D."/>
        </authorList>
    </citation>
    <scope>NUCLEOTIDE SEQUENCE [LARGE SCALE GENOMIC DNA]</scope>
    <source>
        <strain evidence="1 2">PAP036</strain>
    </source>
</reference>
<dbReference type="Gene3D" id="2.30.320.10">
    <property type="entry name" value="YwqG-like"/>
    <property type="match status" value="1"/>
</dbReference>
<dbReference type="SUPFAM" id="SSF103032">
    <property type="entry name" value="Hypothetical protein YwqG"/>
    <property type="match status" value="1"/>
</dbReference>
<name>A0AB33TEX0_9MYCO</name>